<keyword evidence="10" id="KW-0175">Coiled coil</keyword>
<feature type="domain" description="AprE-like long alpha-helical hairpin" evidence="11">
    <location>
        <begin position="95"/>
        <end position="281"/>
    </location>
</feature>
<keyword evidence="6 9" id="KW-0812">Transmembrane</keyword>
<feature type="coiled-coil region" evidence="10">
    <location>
        <begin position="211"/>
        <end position="281"/>
    </location>
</feature>
<evidence type="ECO:0000259" key="12">
    <source>
        <dbReference type="Pfam" id="PF26002"/>
    </source>
</evidence>
<feature type="domain" description="AprE-like beta-barrel" evidence="12">
    <location>
        <begin position="323"/>
        <end position="411"/>
    </location>
</feature>
<dbReference type="PRINTS" id="PR01490">
    <property type="entry name" value="RTXTOXIND"/>
</dbReference>
<dbReference type="InterPro" id="IPR058781">
    <property type="entry name" value="HH_AprE-like"/>
</dbReference>
<dbReference type="Gene3D" id="2.40.50.100">
    <property type="match status" value="1"/>
</dbReference>
<dbReference type="KEGG" id="pspi:PS2015_66"/>
<keyword evidence="7 9" id="KW-1133">Transmembrane helix</keyword>
<evidence type="ECO:0000256" key="1">
    <source>
        <dbReference type="ARBA" id="ARBA00004377"/>
    </source>
</evidence>
<evidence type="ECO:0000256" key="6">
    <source>
        <dbReference type="ARBA" id="ARBA00022692"/>
    </source>
</evidence>
<evidence type="ECO:0000313" key="13">
    <source>
        <dbReference type="EMBL" id="ALO44764.1"/>
    </source>
</evidence>
<dbReference type="GO" id="GO:0015031">
    <property type="term" value="P:protein transport"/>
    <property type="evidence" value="ECO:0007669"/>
    <property type="project" value="InterPro"/>
</dbReference>
<dbReference type="NCBIfam" id="TIGR01843">
    <property type="entry name" value="type_I_hlyD"/>
    <property type="match status" value="1"/>
</dbReference>
<keyword evidence="5 9" id="KW-0997">Cell inner membrane</keyword>
<dbReference type="STRING" id="1249552.PS2015_66"/>
<gene>
    <name evidence="13" type="ORF">PS2015_66</name>
</gene>
<reference evidence="13 14" key="1">
    <citation type="submission" date="2015-11" db="EMBL/GenBank/DDBJ databases">
        <authorList>
            <person name="Zhang Y."/>
            <person name="Guo Z."/>
        </authorList>
    </citation>
    <scope>NUCLEOTIDE SEQUENCE [LARGE SCALE GENOMIC DNA]</scope>
    <source>
        <strain evidence="13 14">KCTC 32221</strain>
    </source>
</reference>
<dbReference type="RefSeq" id="WP_058020299.1">
    <property type="nucleotide sequence ID" value="NZ_CP013189.1"/>
</dbReference>
<dbReference type="InterPro" id="IPR010129">
    <property type="entry name" value="T1SS_HlyD"/>
</dbReference>
<dbReference type="EMBL" id="CP013189">
    <property type="protein sequence ID" value="ALO44764.1"/>
    <property type="molecule type" value="Genomic_DNA"/>
</dbReference>
<protein>
    <recommendedName>
        <fullName evidence="9">Membrane fusion protein (MFP) family protein</fullName>
    </recommendedName>
</protein>
<evidence type="ECO:0000256" key="3">
    <source>
        <dbReference type="ARBA" id="ARBA00022448"/>
    </source>
</evidence>
<evidence type="ECO:0000259" key="11">
    <source>
        <dbReference type="Pfam" id="PF25994"/>
    </source>
</evidence>
<evidence type="ECO:0000256" key="4">
    <source>
        <dbReference type="ARBA" id="ARBA00022475"/>
    </source>
</evidence>
<dbReference type="GO" id="GO:0005886">
    <property type="term" value="C:plasma membrane"/>
    <property type="evidence" value="ECO:0007669"/>
    <property type="project" value="UniProtKB-SubCell"/>
</dbReference>
<feature type="coiled-coil region" evidence="10">
    <location>
        <begin position="152"/>
        <end position="186"/>
    </location>
</feature>
<sequence>MNSEVTNVDVSTSMEAPRRIGMLIFLLVFGGFGLWAALAPLDGAAHAPGQVTVRSNKQLVQHLEGGIVRDILARNGDAVDAGQALLVLDDTQPLAQLEIVNGQFTALKAVEARLIAERDGLDRIQFPMEITALDSNAQSEMLSQTQIFHTRKESLEGSIEVLEQRIEQLQSRLQGLRALQESKQELATSFQEELDDVRSLLTEGFADKNRLRELERQAAQLRGEAAELTSSISSTEIEIGETRLQILQLRREFQNEVANQLAEIQTNLKDHSERMRALRDVVSRTTIRSPASGIVNGLQVHTIGGVIAPGNPIAEVVPQSDELIVEARVSPIDIDRVSAGQQATIRFSSFSSAVPNIFGQVINVSADSFTDQATGAQYYTARVEVTPEGLENLGDLTLLPGMPAEVFIATGSRTFLQYLMKPITNALARSFIED</sequence>
<dbReference type="InterPro" id="IPR050739">
    <property type="entry name" value="MFP"/>
</dbReference>
<keyword evidence="8 9" id="KW-0472">Membrane</keyword>
<keyword evidence="4 9" id="KW-1003">Cell membrane</keyword>
<dbReference type="InterPro" id="IPR058982">
    <property type="entry name" value="Beta-barrel_AprE"/>
</dbReference>
<evidence type="ECO:0000256" key="5">
    <source>
        <dbReference type="ARBA" id="ARBA00022519"/>
    </source>
</evidence>
<evidence type="ECO:0000256" key="2">
    <source>
        <dbReference type="ARBA" id="ARBA00009477"/>
    </source>
</evidence>
<dbReference type="PANTHER" id="PTHR30386">
    <property type="entry name" value="MEMBRANE FUSION SUBUNIT OF EMRAB-TOLC MULTIDRUG EFFLUX PUMP"/>
    <property type="match status" value="1"/>
</dbReference>
<evidence type="ECO:0000256" key="7">
    <source>
        <dbReference type="ARBA" id="ARBA00022989"/>
    </source>
</evidence>
<evidence type="ECO:0000256" key="10">
    <source>
        <dbReference type="SAM" id="Coils"/>
    </source>
</evidence>
<proteinExistence type="inferred from homology"/>
<dbReference type="PATRIC" id="fig|1249552.3.peg.66"/>
<keyword evidence="3 9" id="KW-0813">Transport</keyword>
<organism evidence="13 14">
    <name type="scientific">Pseudohongiella spirulinae</name>
    <dbReference type="NCBI Taxonomy" id="1249552"/>
    <lineage>
        <taxon>Bacteria</taxon>
        <taxon>Pseudomonadati</taxon>
        <taxon>Pseudomonadota</taxon>
        <taxon>Gammaproteobacteria</taxon>
        <taxon>Pseudomonadales</taxon>
        <taxon>Pseudohongiellaceae</taxon>
        <taxon>Pseudohongiella</taxon>
    </lineage>
</organism>
<dbReference type="AlphaFoldDB" id="A0A0S2K8V4"/>
<dbReference type="PANTHER" id="PTHR30386:SF17">
    <property type="entry name" value="ALKALINE PROTEASE SECRETION PROTEIN APRE"/>
    <property type="match status" value="1"/>
</dbReference>
<dbReference type="Proteomes" id="UP000065641">
    <property type="component" value="Chromosome"/>
</dbReference>
<feature type="transmembrane region" description="Helical" evidence="9">
    <location>
        <begin position="20"/>
        <end position="38"/>
    </location>
</feature>
<dbReference type="Pfam" id="PF25994">
    <property type="entry name" value="HH_AprE"/>
    <property type="match status" value="1"/>
</dbReference>
<name>A0A0S2K8V4_9GAMM</name>
<dbReference type="Pfam" id="PF26002">
    <property type="entry name" value="Beta-barrel_AprE"/>
    <property type="match status" value="1"/>
</dbReference>
<comment type="subcellular location">
    <subcellularLocation>
        <location evidence="1 9">Cell inner membrane</location>
        <topology evidence="1 9">Single-pass membrane protein</topology>
    </subcellularLocation>
</comment>
<dbReference type="Gene3D" id="2.40.30.170">
    <property type="match status" value="1"/>
</dbReference>
<comment type="similarity">
    <text evidence="2 9">Belongs to the membrane fusion protein (MFP) (TC 8.A.1) family.</text>
</comment>
<evidence type="ECO:0000256" key="8">
    <source>
        <dbReference type="ARBA" id="ARBA00023136"/>
    </source>
</evidence>
<keyword evidence="14" id="KW-1185">Reference proteome</keyword>
<dbReference type="OrthoDB" id="9775513at2"/>
<evidence type="ECO:0000256" key="9">
    <source>
        <dbReference type="RuleBase" id="RU365093"/>
    </source>
</evidence>
<evidence type="ECO:0000313" key="14">
    <source>
        <dbReference type="Proteomes" id="UP000065641"/>
    </source>
</evidence>
<accession>A0A0S2K8V4</accession>